<dbReference type="PANTHER" id="PTHR11926:SF1392">
    <property type="entry name" value="GLYCOSYLTRANSFERASE"/>
    <property type="match status" value="1"/>
</dbReference>
<evidence type="ECO:0000256" key="2">
    <source>
        <dbReference type="ARBA" id="ARBA00009995"/>
    </source>
</evidence>
<accession>A0A068JAU5</accession>
<dbReference type="InterPro" id="IPR002213">
    <property type="entry name" value="UDP_glucos_trans"/>
</dbReference>
<organism evidence="7">
    <name type="scientific">Panax ginseng</name>
    <name type="common">Korean ginseng</name>
    <dbReference type="NCBI Taxonomy" id="4054"/>
    <lineage>
        <taxon>Eukaryota</taxon>
        <taxon>Viridiplantae</taxon>
        <taxon>Streptophyta</taxon>
        <taxon>Embryophyta</taxon>
        <taxon>Tracheophyta</taxon>
        <taxon>Spermatophyta</taxon>
        <taxon>Magnoliopsida</taxon>
        <taxon>eudicotyledons</taxon>
        <taxon>Gunneridae</taxon>
        <taxon>Pentapetalae</taxon>
        <taxon>asterids</taxon>
        <taxon>campanulids</taxon>
        <taxon>Apiales</taxon>
        <taxon>Araliaceae</taxon>
        <taxon>Panax</taxon>
    </lineage>
</organism>
<evidence type="ECO:0000313" key="7">
    <source>
        <dbReference type="EMBL" id="AIE12478.1"/>
    </source>
</evidence>
<sequence>MENPQAPHVLMLPFPAVGHIKPMLMLGKLLCQAGLSVTLLNTDQNHNNILNPIDQSSFYSRYPGFQFKSLAVGLPPEHLRTGPVVAELLYWITSACSTKFKEYLMVEENEKGQPEPVTCIIADGIMSFTIDIAEEFHIPVITFRTYNSTSTWVYFHLHQLLQNGEIPVQRDEDMDQQITSIPGLETILRRRDLPPFCKLDSTDHLLQFYMGQTSKMKRASALILNTFEELEGPIVSHLHSIFPTVYTIGPLHGLLQSHINHNAPPSDSSETSVRPQDRTCIRWLDSQPSKSVVYVSFGSVVVLTQDQLLEFWHGLVNSGSPFLWVIRPGLVLAENNVAETPSELTIATNERGCIVGWGPQEEVLAHRAVGGFLSHSGWNSTLESIWAGMPMICWPQIADQWINSRCVGEMWRTGLDMKDTCDRSTVEKMVRGLMEDKNEEIRKSTAIYSSMARNSVAKGGSSYHSMSKLIEDIKSIQ</sequence>
<protein>
    <recommendedName>
        <fullName evidence="6">Glycosyltransferase</fullName>
        <ecNumber evidence="6">2.4.1.-</ecNumber>
    </recommendedName>
</protein>
<comment type="pathway">
    <text evidence="1">Secondary metabolite biosynthesis; terpenoid biosynthesis.</text>
</comment>
<dbReference type="Gene3D" id="3.40.50.2000">
    <property type="entry name" value="Glycogen Phosphorylase B"/>
    <property type="match status" value="2"/>
</dbReference>
<keyword evidence="5" id="KW-0328">Glycosyltransferase</keyword>
<dbReference type="EC" id="2.4.1.-" evidence="6"/>
<reference evidence="7" key="1">
    <citation type="journal article" date="2014" name="Cell Res.">
        <title>Production of bioactive ginsenoside compound K in metabolically engineered yeast.</title>
        <authorList>
            <person name="Yan X."/>
            <person name="Fan Y."/>
            <person name="Wei W."/>
            <person name="Wang P."/>
            <person name="Liu Q."/>
            <person name="Wei Y."/>
            <person name="Zhang L."/>
            <person name="Zhao G."/>
            <person name="Yue J."/>
            <person name="Zhou Z."/>
        </authorList>
    </citation>
    <scope>NUCLEOTIDE SEQUENCE</scope>
</reference>
<dbReference type="InterPro" id="IPR035595">
    <property type="entry name" value="UDP_glycos_trans_CS"/>
</dbReference>
<dbReference type="AlphaFoldDB" id="A0A068JAU5"/>
<dbReference type="SUPFAM" id="SSF53756">
    <property type="entry name" value="UDP-Glycosyltransferase/glycogen phosphorylase"/>
    <property type="match status" value="1"/>
</dbReference>
<comment type="similarity">
    <text evidence="2 5">Belongs to the UDP-glycosyltransferase family.</text>
</comment>
<dbReference type="GO" id="GO:0080044">
    <property type="term" value="F:quercetin 7-O-glucosyltransferase activity"/>
    <property type="evidence" value="ECO:0007669"/>
    <property type="project" value="TreeGrafter"/>
</dbReference>
<dbReference type="PROSITE" id="PS00375">
    <property type="entry name" value="UDPGT"/>
    <property type="match status" value="1"/>
</dbReference>
<evidence type="ECO:0000256" key="5">
    <source>
        <dbReference type="RuleBase" id="RU003718"/>
    </source>
</evidence>
<proteinExistence type="evidence at transcript level"/>
<keyword evidence="3 5" id="KW-0808">Transferase</keyword>
<dbReference type="PANTHER" id="PTHR11926">
    <property type="entry name" value="GLUCOSYL/GLUCURONOSYL TRANSFERASES"/>
    <property type="match status" value="1"/>
</dbReference>
<keyword evidence="4" id="KW-0414">Isoprene biosynthesis</keyword>
<dbReference type="CDD" id="cd03784">
    <property type="entry name" value="GT1_Gtf-like"/>
    <property type="match status" value="1"/>
</dbReference>
<dbReference type="Pfam" id="PF00201">
    <property type="entry name" value="UDPGT"/>
    <property type="match status" value="1"/>
</dbReference>
<dbReference type="UniPathway" id="UPA00213"/>
<evidence type="ECO:0000256" key="6">
    <source>
        <dbReference type="RuleBase" id="RU362057"/>
    </source>
</evidence>
<dbReference type="GO" id="GO:0080043">
    <property type="term" value="F:quercetin 3-O-glucosyltransferase activity"/>
    <property type="evidence" value="ECO:0007669"/>
    <property type="project" value="TreeGrafter"/>
</dbReference>
<evidence type="ECO:0000256" key="3">
    <source>
        <dbReference type="ARBA" id="ARBA00022679"/>
    </source>
</evidence>
<name>A0A068JAU5_PANGI</name>
<dbReference type="FunFam" id="3.40.50.2000:FF:000040">
    <property type="entry name" value="UDP-glycosyltransferase 76C1"/>
    <property type="match status" value="1"/>
</dbReference>
<dbReference type="GO" id="GO:0016114">
    <property type="term" value="P:terpenoid biosynthetic process"/>
    <property type="evidence" value="ECO:0007669"/>
    <property type="project" value="UniProtKB-UniPathway"/>
</dbReference>
<evidence type="ECO:0000256" key="4">
    <source>
        <dbReference type="ARBA" id="ARBA00023229"/>
    </source>
</evidence>
<dbReference type="EMBL" id="KF377584">
    <property type="protein sequence ID" value="AIE12478.1"/>
    <property type="molecule type" value="mRNA"/>
</dbReference>
<evidence type="ECO:0000256" key="1">
    <source>
        <dbReference type="ARBA" id="ARBA00004721"/>
    </source>
</evidence>